<feature type="domain" description="Homeobox" evidence="8">
    <location>
        <begin position="136"/>
        <end position="196"/>
    </location>
</feature>
<dbReference type="OrthoDB" id="6159439at2759"/>
<reference evidence="9" key="1">
    <citation type="submission" date="2021-02" db="EMBL/GenBank/DDBJ databases">
        <authorList>
            <person name="Nowell W R."/>
        </authorList>
    </citation>
    <scope>NUCLEOTIDE SEQUENCE</scope>
</reference>
<proteinExistence type="predicted"/>
<comment type="subcellular location">
    <subcellularLocation>
        <location evidence="1 5 6">Nucleus</location>
    </subcellularLocation>
</comment>
<dbReference type="PANTHER" id="PTHR24340:SF109">
    <property type="entry name" value="BARH LIKE HOMEOBOX 1"/>
    <property type="match status" value="1"/>
</dbReference>
<dbReference type="PANTHER" id="PTHR24340">
    <property type="entry name" value="HOMEOBOX PROTEIN NKX"/>
    <property type="match status" value="1"/>
</dbReference>
<dbReference type="EMBL" id="CAJNOJ010000036">
    <property type="protein sequence ID" value="CAF0911798.1"/>
    <property type="molecule type" value="Genomic_DNA"/>
</dbReference>
<accession>A0A813QQ09</accession>
<protein>
    <recommendedName>
        <fullName evidence="8">Homeobox domain-containing protein</fullName>
    </recommendedName>
</protein>
<dbReference type="GO" id="GO:0005634">
    <property type="term" value="C:nucleus"/>
    <property type="evidence" value="ECO:0007669"/>
    <property type="project" value="UniProtKB-SubCell"/>
</dbReference>
<dbReference type="GO" id="GO:0030154">
    <property type="term" value="P:cell differentiation"/>
    <property type="evidence" value="ECO:0007669"/>
    <property type="project" value="TreeGrafter"/>
</dbReference>
<feature type="region of interest" description="Disordered" evidence="7">
    <location>
        <begin position="21"/>
        <end position="116"/>
    </location>
</feature>
<evidence type="ECO:0000256" key="1">
    <source>
        <dbReference type="ARBA" id="ARBA00004123"/>
    </source>
</evidence>
<dbReference type="SUPFAM" id="SSF46689">
    <property type="entry name" value="Homeodomain-like"/>
    <property type="match status" value="1"/>
</dbReference>
<dbReference type="PROSITE" id="PS00027">
    <property type="entry name" value="HOMEOBOX_1"/>
    <property type="match status" value="1"/>
</dbReference>
<gene>
    <name evidence="10" type="ORF">EDS130_LOCUS10312</name>
    <name evidence="9" type="ORF">XAT740_LOCUS1383</name>
</gene>
<dbReference type="Gene3D" id="1.10.10.60">
    <property type="entry name" value="Homeodomain-like"/>
    <property type="match status" value="1"/>
</dbReference>
<dbReference type="InterPro" id="IPR050394">
    <property type="entry name" value="Homeobox_NK-like"/>
</dbReference>
<feature type="compositionally biased region" description="Acidic residues" evidence="7">
    <location>
        <begin position="41"/>
        <end position="54"/>
    </location>
</feature>
<feature type="compositionally biased region" description="Acidic residues" evidence="7">
    <location>
        <begin position="70"/>
        <end position="83"/>
    </location>
</feature>
<sequence>MVKQRRTFFVDDILHMVMPMTKSNNCSKDNHDRKRKQSVTSEDDNREEEDESTEENISNKKFRSYAHEEEANDDDDDDDDDNDESKHSRIVDVLGDGATGEESSNSDDSNSVGNNSDGDLCASSSCLAAINLRKNKKQRKPRTAFTDAQLNALEKSFERQKYLSVQERLELANRLHLSDTQVKTWYQNRRTKWKRQACLGLELFAGATLQRWIQRQPHLLAAAAAAYRPPGDLANAIGPFGSALLSEAKAAAANPTTHMFSPSSLTVHRQE</sequence>
<evidence type="ECO:0000256" key="6">
    <source>
        <dbReference type="RuleBase" id="RU000682"/>
    </source>
</evidence>
<evidence type="ECO:0000256" key="7">
    <source>
        <dbReference type="SAM" id="MobiDB-lite"/>
    </source>
</evidence>
<evidence type="ECO:0000256" key="2">
    <source>
        <dbReference type="ARBA" id="ARBA00023125"/>
    </source>
</evidence>
<dbReference type="PRINTS" id="PR00024">
    <property type="entry name" value="HOMEOBOX"/>
</dbReference>
<feature type="compositionally biased region" description="Low complexity" evidence="7">
    <location>
        <begin position="106"/>
        <end position="116"/>
    </location>
</feature>
<dbReference type="AlphaFoldDB" id="A0A813QQ09"/>
<feature type="DNA-binding region" description="Homeobox" evidence="5">
    <location>
        <begin position="138"/>
        <end position="197"/>
    </location>
</feature>
<dbReference type="InterPro" id="IPR017970">
    <property type="entry name" value="Homeobox_CS"/>
</dbReference>
<organism evidence="9 11">
    <name type="scientific">Adineta ricciae</name>
    <name type="common">Rotifer</name>
    <dbReference type="NCBI Taxonomy" id="249248"/>
    <lineage>
        <taxon>Eukaryota</taxon>
        <taxon>Metazoa</taxon>
        <taxon>Spiralia</taxon>
        <taxon>Gnathifera</taxon>
        <taxon>Rotifera</taxon>
        <taxon>Eurotatoria</taxon>
        <taxon>Bdelloidea</taxon>
        <taxon>Adinetida</taxon>
        <taxon>Adinetidae</taxon>
        <taxon>Adineta</taxon>
    </lineage>
</organism>
<evidence type="ECO:0000313" key="11">
    <source>
        <dbReference type="Proteomes" id="UP000663828"/>
    </source>
</evidence>
<evidence type="ECO:0000256" key="5">
    <source>
        <dbReference type="PROSITE-ProRule" id="PRU00108"/>
    </source>
</evidence>
<evidence type="ECO:0000313" key="10">
    <source>
        <dbReference type="EMBL" id="CAF0911798.1"/>
    </source>
</evidence>
<dbReference type="InterPro" id="IPR020479">
    <property type="entry name" value="HD_metazoa"/>
</dbReference>
<evidence type="ECO:0000256" key="3">
    <source>
        <dbReference type="ARBA" id="ARBA00023155"/>
    </source>
</evidence>
<evidence type="ECO:0000259" key="8">
    <source>
        <dbReference type="PROSITE" id="PS50071"/>
    </source>
</evidence>
<keyword evidence="4 5" id="KW-0539">Nucleus</keyword>
<dbReference type="GO" id="GO:0000978">
    <property type="term" value="F:RNA polymerase II cis-regulatory region sequence-specific DNA binding"/>
    <property type="evidence" value="ECO:0007669"/>
    <property type="project" value="TreeGrafter"/>
</dbReference>
<keyword evidence="3 5" id="KW-0371">Homeobox</keyword>
<dbReference type="EMBL" id="CAJNOR010000042">
    <property type="protein sequence ID" value="CAF0769661.1"/>
    <property type="molecule type" value="Genomic_DNA"/>
</dbReference>
<dbReference type="CDD" id="cd00086">
    <property type="entry name" value="homeodomain"/>
    <property type="match status" value="1"/>
</dbReference>
<dbReference type="Proteomes" id="UP000663852">
    <property type="component" value="Unassembled WGS sequence"/>
</dbReference>
<dbReference type="Proteomes" id="UP000663828">
    <property type="component" value="Unassembled WGS sequence"/>
</dbReference>
<dbReference type="InterPro" id="IPR001356">
    <property type="entry name" value="HD"/>
</dbReference>
<evidence type="ECO:0000256" key="4">
    <source>
        <dbReference type="ARBA" id="ARBA00023242"/>
    </source>
</evidence>
<comment type="caution">
    <text evidence="9">The sequence shown here is derived from an EMBL/GenBank/DDBJ whole genome shotgun (WGS) entry which is preliminary data.</text>
</comment>
<keyword evidence="2 5" id="KW-0238">DNA-binding</keyword>
<dbReference type="GO" id="GO:0000981">
    <property type="term" value="F:DNA-binding transcription factor activity, RNA polymerase II-specific"/>
    <property type="evidence" value="ECO:0007669"/>
    <property type="project" value="InterPro"/>
</dbReference>
<name>A0A813QQ09_ADIRI</name>
<dbReference type="SMART" id="SM00389">
    <property type="entry name" value="HOX"/>
    <property type="match status" value="1"/>
</dbReference>
<dbReference type="Pfam" id="PF00046">
    <property type="entry name" value="Homeodomain"/>
    <property type="match status" value="1"/>
</dbReference>
<dbReference type="PROSITE" id="PS50071">
    <property type="entry name" value="HOMEOBOX_2"/>
    <property type="match status" value="1"/>
</dbReference>
<dbReference type="InterPro" id="IPR009057">
    <property type="entry name" value="Homeodomain-like_sf"/>
</dbReference>
<evidence type="ECO:0000313" key="9">
    <source>
        <dbReference type="EMBL" id="CAF0769661.1"/>
    </source>
</evidence>
<keyword evidence="11" id="KW-1185">Reference proteome</keyword>